<accession>A0ABD2UYY1</accession>
<comment type="caution">
    <text evidence="2">The sequence shown here is derived from an EMBL/GenBank/DDBJ whole genome shotgun (WGS) entry which is preliminary data.</text>
</comment>
<dbReference type="Proteomes" id="UP001627284">
    <property type="component" value="Unassembled WGS sequence"/>
</dbReference>
<protein>
    <submittedName>
        <fullName evidence="2">Uncharacterized protein</fullName>
    </submittedName>
</protein>
<evidence type="ECO:0000313" key="2">
    <source>
        <dbReference type="EMBL" id="KAL3374039.1"/>
    </source>
</evidence>
<proteinExistence type="predicted"/>
<dbReference type="EMBL" id="JBJKTR010000003">
    <property type="protein sequence ID" value="KAL3374039.1"/>
    <property type="molecule type" value="Genomic_DNA"/>
</dbReference>
<organism evidence="2 3">
    <name type="scientific">Solanum stoloniferum</name>
    <dbReference type="NCBI Taxonomy" id="62892"/>
    <lineage>
        <taxon>Eukaryota</taxon>
        <taxon>Viridiplantae</taxon>
        <taxon>Streptophyta</taxon>
        <taxon>Embryophyta</taxon>
        <taxon>Tracheophyta</taxon>
        <taxon>Spermatophyta</taxon>
        <taxon>Magnoliopsida</taxon>
        <taxon>eudicotyledons</taxon>
        <taxon>Gunneridae</taxon>
        <taxon>Pentapetalae</taxon>
        <taxon>asterids</taxon>
        <taxon>lamiids</taxon>
        <taxon>Solanales</taxon>
        <taxon>Solanaceae</taxon>
        <taxon>Solanoideae</taxon>
        <taxon>Solaneae</taxon>
        <taxon>Solanum</taxon>
    </lineage>
</organism>
<evidence type="ECO:0000313" key="3">
    <source>
        <dbReference type="Proteomes" id="UP001627284"/>
    </source>
</evidence>
<gene>
    <name evidence="2" type="ORF">AABB24_005822</name>
</gene>
<feature type="region of interest" description="Disordered" evidence="1">
    <location>
        <begin position="1"/>
        <end position="68"/>
    </location>
</feature>
<keyword evidence="3" id="KW-1185">Reference proteome</keyword>
<evidence type="ECO:0000256" key="1">
    <source>
        <dbReference type="SAM" id="MobiDB-lite"/>
    </source>
</evidence>
<feature type="region of interest" description="Disordered" evidence="1">
    <location>
        <begin position="114"/>
        <end position="166"/>
    </location>
</feature>
<dbReference type="AlphaFoldDB" id="A0ABD2UYY1"/>
<sequence>MPGVIVENEKKLQDDDWIVEVDDDMDDSDESDDAEDSDDDDGKEDDAEDSDDDDGKEDDAEDRNREQLAEIRMMLANIVRDLADIRMTMEDNFKQMLLTLEALPDKVSEILAQHLAGPSVSHEPGPTPASTTVDSVASKPDSASSSHAPAPAVDAPPANTGCTPERVPASLVPAAAAVPIPPIEAGDTHMPDSAA</sequence>
<name>A0ABD2UYY1_9SOLN</name>
<feature type="compositionally biased region" description="Acidic residues" evidence="1">
    <location>
        <begin position="15"/>
        <end position="61"/>
    </location>
</feature>
<reference evidence="2 3" key="1">
    <citation type="submission" date="2024-05" db="EMBL/GenBank/DDBJ databases">
        <title>De novo assembly of an allotetraploid wild potato.</title>
        <authorList>
            <person name="Hosaka A.J."/>
        </authorList>
    </citation>
    <scope>NUCLEOTIDE SEQUENCE [LARGE SCALE GENOMIC DNA]</scope>
    <source>
        <tissue evidence="2">Young leaves</tissue>
    </source>
</reference>
<feature type="compositionally biased region" description="Low complexity" evidence="1">
    <location>
        <begin position="133"/>
        <end position="158"/>
    </location>
</feature>